<reference evidence="3 4" key="1">
    <citation type="submission" date="2019-02" db="EMBL/GenBank/DDBJ databases">
        <title>Deep-cultivation of Planctomycetes and their phenomic and genomic characterization uncovers novel biology.</title>
        <authorList>
            <person name="Wiegand S."/>
            <person name="Jogler M."/>
            <person name="Boedeker C."/>
            <person name="Pinto D."/>
            <person name="Vollmers J."/>
            <person name="Rivas-Marin E."/>
            <person name="Kohn T."/>
            <person name="Peeters S.H."/>
            <person name="Heuer A."/>
            <person name="Rast P."/>
            <person name="Oberbeckmann S."/>
            <person name="Bunk B."/>
            <person name="Jeske O."/>
            <person name="Meyerdierks A."/>
            <person name="Storesund J.E."/>
            <person name="Kallscheuer N."/>
            <person name="Luecker S."/>
            <person name="Lage O.M."/>
            <person name="Pohl T."/>
            <person name="Merkel B.J."/>
            <person name="Hornburger P."/>
            <person name="Mueller R.-W."/>
            <person name="Bruemmer F."/>
            <person name="Labrenz M."/>
            <person name="Spormann A.M."/>
            <person name="Op Den Camp H."/>
            <person name="Overmann J."/>
            <person name="Amann R."/>
            <person name="Jetten M.S.M."/>
            <person name="Mascher T."/>
            <person name="Medema M.H."/>
            <person name="Devos D.P."/>
            <person name="Kaster A.-K."/>
            <person name="Ovreas L."/>
            <person name="Rohde M."/>
            <person name="Galperin M.Y."/>
            <person name="Jogler C."/>
        </authorList>
    </citation>
    <scope>NUCLEOTIDE SEQUENCE [LARGE SCALE GENOMIC DNA]</scope>
    <source>
        <strain evidence="3 4">CA13</strain>
    </source>
</reference>
<dbReference type="Proteomes" id="UP000315010">
    <property type="component" value="Unassembled WGS sequence"/>
</dbReference>
<dbReference type="Gene3D" id="3.40.309.10">
    <property type="entry name" value="Aldehyde Dehydrogenase, Chain A, domain 2"/>
    <property type="match status" value="1"/>
</dbReference>
<dbReference type="InterPro" id="IPR016162">
    <property type="entry name" value="Ald_DH_N"/>
</dbReference>
<evidence type="ECO:0000259" key="2">
    <source>
        <dbReference type="Pfam" id="PF00171"/>
    </source>
</evidence>
<dbReference type="RefSeq" id="WP_419194728.1">
    <property type="nucleotide sequence ID" value="NZ_SJPJ01000001.1"/>
</dbReference>
<dbReference type="PANTHER" id="PTHR43353">
    <property type="entry name" value="SUCCINATE-SEMIALDEHYDE DEHYDROGENASE, MITOCHONDRIAL"/>
    <property type="match status" value="1"/>
</dbReference>
<organism evidence="3 4">
    <name type="scientific">Novipirellula herctigrandis</name>
    <dbReference type="NCBI Taxonomy" id="2527986"/>
    <lineage>
        <taxon>Bacteria</taxon>
        <taxon>Pseudomonadati</taxon>
        <taxon>Planctomycetota</taxon>
        <taxon>Planctomycetia</taxon>
        <taxon>Pirellulales</taxon>
        <taxon>Pirellulaceae</taxon>
        <taxon>Novipirellula</taxon>
    </lineage>
</organism>
<dbReference type="PANTHER" id="PTHR43353:SF3">
    <property type="entry name" value="ALDEHYDE DEHYDROGENASE-RELATED"/>
    <property type="match status" value="1"/>
</dbReference>
<evidence type="ECO:0000256" key="1">
    <source>
        <dbReference type="ARBA" id="ARBA00023002"/>
    </source>
</evidence>
<dbReference type="InterPro" id="IPR016163">
    <property type="entry name" value="Ald_DH_C"/>
</dbReference>
<evidence type="ECO:0000313" key="4">
    <source>
        <dbReference type="Proteomes" id="UP000315010"/>
    </source>
</evidence>
<keyword evidence="1 3" id="KW-0560">Oxidoreductase</keyword>
<dbReference type="InterPro" id="IPR044151">
    <property type="entry name" value="ALDH_KGSADH"/>
</dbReference>
<dbReference type="Pfam" id="PF00171">
    <property type="entry name" value="Aldedh"/>
    <property type="match status" value="1"/>
</dbReference>
<keyword evidence="4" id="KW-1185">Reference proteome</keyword>
<accession>A0A5C5Z8X1</accession>
<dbReference type="SUPFAM" id="SSF53720">
    <property type="entry name" value="ALDH-like"/>
    <property type="match status" value="1"/>
</dbReference>
<evidence type="ECO:0000313" key="3">
    <source>
        <dbReference type="EMBL" id="TWT83547.1"/>
    </source>
</evidence>
<sequence length="528" mass="55681">MSSSSTCPVLIAGEWREAASIATFQATDPNRRQLLAPLFPVSTWEDCDAALDAATSAARELRTVPRGKIADFLDRYADRLEAAKDALVEAAFAETGLARSPRLGDVELPRTSNQLRAAAAECRSGNWAMATIDTKAGIRSCFESLGPVCVFGPNNFPFAFNSVAGGDFAAAIAAGNPVIAKANSSHPETTRLLAEQATEAVKETGLPPATVQLIYRTSHEDGARLVSDPRNGATGYTGSRAAGLALKAIADKAGKPIYLELSSVNPVVITPAALKERGNDLVDEFVTSVLMGTGQFCTNPGMVMLIEGEPANSFIDAVKDRFAAAEPGTLLSPAVSSSLSNSVKALCGFGAKLLTGGGEPVADRCAYANTLLRTDGDAFLRNPEGFQTEAFGNASLMVVCKNFDQLAAAISMLEGNLTGCVYSSSDGSDEDAYQQVAFELTPKVGRLLNDKMPTGVAVSPAMNHGGPYPATGHPGFTSVGVPASLVRFAKLTSYDNVRPHRLPELLQDKKSTEKTWRNIDGNWTHASL</sequence>
<dbReference type="InterPro" id="IPR016161">
    <property type="entry name" value="Ald_DH/histidinol_DH"/>
</dbReference>
<protein>
    <submittedName>
        <fullName evidence="3">NADP-dependent fatty aldehyde dehydrogenase</fullName>
        <ecNumber evidence="3">1.2.1.4</ecNumber>
    </submittedName>
</protein>
<comment type="caution">
    <text evidence="3">The sequence shown here is derived from an EMBL/GenBank/DDBJ whole genome shotgun (WGS) entry which is preliminary data.</text>
</comment>
<dbReference type="InterPro" id="IPR015590">
    <property type="entry name" value="Aldehyde_DH_dom"/>
</dbReference>
<dbReference type="Gene3D" id="3.40.605.10">
    <property type="entry name" value="Aldehyde Dehydrogenase, Chain A, domain 1"/>
    <property type="match status" value="1"/>
</dbReference>
<dbReference type="EC" id="1.2.1.4" evidence="3"/>
<dbReference type="InterPro" id="IPR050740">
    <property type="entry name" value="Aldehyde_DH_Superfamily"/>
</dbReference>
<dbReference type="AlphaFoldDB" id="A0A5C5Z8X1"/>
<dbReference type="GO" id="GO:0033721">
    <property type="term" value="F:aldehyde dehydrogenase (NADP+) activity"/>
    <property type="evidence" value="ECO:0007669"/>
    <property type="project" value="UniProtKB-EC"/>
</dbReference>
<feature type="domain" description="Aldehyde dehydrogenase" evidence="2">
    <location>
        <begin position="15"/>
        <end position="428"/>
    </location>
</feature>
<dbReference type="EMBL" id="SJPJ01000001">
    <property type="protein sequence ID" value="TWT83547.1"/>
    <property type="molecule type" value="Genomic_DNA"/>
</dbReference>
<dbReference type="CDD" id="cd07129">
    <property type="entry name" value="ALDH_KGSADH"/>
    <property type="match status" value="1"/>
</dbReference>
<name>A0A5C5Z8X1_9BACT</name>
<gene>
    <name evidence="3" type="primary">aldH</name>
    <name evidence="3" type="ORF">CA13_50130</name>
</gene>
<proteinExistence type="predicted"/>